<feature type="chain" id="PRO_5031231328" evidence="7">
    <location>
        <begin position="20"/>
        <end position="101"/>
    </location>
</feature>
<dbReference type="EMBL" id="VZPX01000022">
    <property type="protein sequence ID" value="KAB0479598.1"/>
    <property type="molecule type" value="Genomic_DNA"/>
</dbReference>
<dbReference type="GO" id="GO:0020037">
    <property type="term" value="F:heme binding"/>
    <property type="evidence" value="ECO:0007669"/>
    <property type="project" value="InterPro"/>
</dbReference>
<dbReference type="PANTHER" id="PTHR33751:SF9">
    <property type="entry name" value="CYTOCHROME C4"/>
    <property type="match status" value="1"/>
</dbReference>
<evidence type="ECO:0000313" key="10">
    <source>
        <dbReference type="Proteomes" id="UP000423756"/>
    </source>
</evidence>
<keyword evidence="2 6" id="KW-0349">Heme</keyword>
<evidence type="ECO:0000256" key="6">
    <source>
        <dbReference type="PROSITE-ProRule" id="PRU00433"/>
    </source>
</evidence>
<dbReference type="SUPFAM" id="SSF46626">
    <property type="entry name" value="Cytochrome c"/>
    <property type="match status" value="1"/>
</dbReference>
<sequence>MRKAALAWVLLLFPAIGQAADYQQIANMCVACHGSTQDTSFPSIPNLKWQNKPYVVEQLTAFKSGERSDKTMSKVAQLLSEQDIEQLATYFYTLNHKGSQQ</sequence>
<dbReference type="PROSITE" id="PS51007">
    <property type="entry name" value="CYTC"/>
    <property type="match status" value="1"/>
</dbReference>
<proteinExistence type="predicted"/>
<evidence type="ECO:0000256" key="3">
    <source>
        <dbReference type="ARBA" id="ARBA00022723"/>
    </source>
</evidence>
<protein>
    <submittedName>
        <fullName evidence="9">Cytochrome c</fullName>
    </submittedName>
</protein>
<evidence type="ECO:0000256" key="2">
    <source>
        <dbReference type="ARBA" id="ARBA00022617"/>
    </source>
</evidence>
<name>A0A7V7TIK6_9VIBR</name>
<evidence type="ECO:0000259" key="8">
    <source>
        <dbReference type="PROSITE" id="PS51007"/>
    </source>
</evidence>
<dbReference type="InterPro" id="IPR036909">
    <property type="entry name" value="Cyt_c-like_dom_sf"/>
</dbReference>
<reference evidence="9 10" key="1">
    <citation type="submission" date="2019-09" db="EMBL/GenBank/DDBJ databases">
        <title>Draft genome sequences of 48 bacterial type strains from the CCUG.</title>
        <authorList>
            <person name="Tunovic T."/>
            <person name="Pineiro-Iglesias B."/>
            <person name="Unosson C."/>
            <person name="Inganas E."/>
            <person name="Ohlen M."/>
            <person name="Cardew S."/>
            <person name="Jensie-Markopoulos S."/>
            <person name="Salva-Serra F."/>
            <person name="Jaen-Luchoro D."/>
            <person name="Karlsson R."/>
            <person name="Svensson-Stadler L."/>
            <person name="Chun J."/>
            <person name="Moore E."/>
        </authorList>
    </citation>
    <scope>NUCLEOTIDE SEQUENCE [LARGE SCALE GENOMIC DNA]</scope>
    <source>
        <strain evidence="9 10">CCUG 48643</strain>
    </source>
</reference>
<dbReference type="RefSeq" id="WP_105057835.1">
    <property type="nucleotide sequence ID" value="NZ_AP025465.1"/>
</dbReference>
<dbReference type="GO" id="GO:0009055">
    <property type="term" value="F:electron transfer activity"/>
    <property type="evidence" value="ECO:0007669"/>
    <property type="project" value="InterPro"/>
</dbReference>
<keyword evidence="1" id="KW-0813">Transport</keyword>
<dbReference type="AlphaFoldDB" id="A0A7V7TIK6"/>
<evidence type="ECO:0000256" key="5">
    <source>
        <dbReference type="ARBA" id="ARBA00023004"/>
    </source>
</evidence>
<dbReference type="Proteomes" id="UP000423756">
    <property type="component" value="Unassembled WGS sequence"/>
</dbReference>
<keyword evidence="7" id="KW-0732">Signal</keyword>
<gene>
    <name evidence="9" type="ORF">F7Q91_12290</name>
</gene>
<evidence type="ECO:0000256" key="1">
    <source>
        <dbReference type="ARBA" id="ARBA00022448"/>
    </source>
</evidence>
<keyword evidence="5 6" id="KW-0408">Iron</keyword>
<feature type="domain" description="Cytochrome c" evidence="8">
    <location>
        <begin position="17"/>
        <end position="95"/>
    </location>
</feature>
<keyword evidence="4" id="KW-0249">Electron transport</keyword>
<dbReference type="GO" id="GO:0046872">
    <property type="term" value="F:metal ion binding"/>
    <property type="evidence" value="ECO:0007669"/>
    <property type="project" value="UniProtKB-KW"/>
</dbReference>
<dbReference type="InterPro" id="IPR050597">
    <property type="entry name" value="Cytochrome_c_Oxidase_Subunit"/>
</dbReference>
<evidence type="ECO:0000256" key="4">
    <source>
        <dbReference type="ARBA" id="ARBA00022982"/>
    </source>
</evidence>
<evidence type="ECO:0000313" key="9">
    <source>
        <dbReference type="EMBL" id="KAB0479598.1"/>
    </source>
</evidence>
<accession>A0A7V7TIK6</accession>
<dbReference type="GeneID" id="77341217"/>
<feature type="signal peptide" evidence="7">
    <location>
        <begin position="1"/>
        <end position="19"/>
    </location>
</feature>
<dbReference type="InterPro" id="IPR009056">
    <property type="entry name" value="Cyt_c-like_dom"/>
</dbReference>
<dbReference type="PANTHER" id="PTHR33751">
    <property type="entry name" value="CBB3-TYPE CYTOCHROME C OXIDASE SUBUNIT FIXP"/>
    <property type="match status" value="1"/>
</dbReference>
<comment type="caution">
    <text evidence="9">The sequence shown here is derived from an EMBL/GenBank/DDBJ whole genome shotgun (WGS) entry which is preliminary data.</text>
</comment>
<keyword evidence="3 6" id="KW-0479">Metal-binding</keyword>
<evidence type="ECO:0000256" key="7">
    <source>
        <dbReference type="SAM" id="SignalP"/>
    </source>
</evidence>
<organism evidence="9 10">
    <name type="scientific">Vibrio chagasii</name>
    <dbReference type="NCBI Taxonomy" id="170679"/>
    <lineage>
        <taxon>Bacteria</taxon>
        <taxon>Pseudomonadati</taxon>
        <taxon>Pseudomonadota</taxon>
        <taxon>Gammaproteobacteria</taxon>
        <taxon>Vibrionales</taxon>
        <taxon>Vibrionaceae</taxon>
        <taxon>Vibrio</taxon>
    </lineage>
</organism>
<dbReference type="Gene3D" id="1.10.760.10">
    <property type="entry name" value="Cytochrome c-like domain"/>
    <property type="match status" value="1"/>
</dbReference>